<dbReference type="Proteomes" id="UP000826195">
    <property type="component" value="Unassembled WGS sequence"/>
</dbReference>
<sequence length="116" mass="13694">MLDPCPLRITTKEFDTIMETFPNVCAISLQDRVKIDICLHLLKFIREYLERWYPYKTAKDEFDAAKEEAKAAEKRMQDAMKNNAPDRDKLVTESLHADYRRKIAQEAANKAMLRLW</sequence>
<proteinExistence type="predicted"/>
<gene>
    <name evidence="2" type="ORF">KQX54_014722</name>
</gene>
<name>A0AAV7ISU1_COTGL</name>
<protein>
    <submittedName>
        <fullName evidence="2">Uncharacterized protein</fullName>
    </submittedName>
</protein>
<evidence type="ECO:0000313" key="3">
    <source>
        <dbReference type="Proteomes" id="UP000826195"/>
    </source>
</evidence>
<dbReference type="AlphaFoldDB" id="A0AAV7ISU1"/>
<comment type="caution">
    <text evidence="2">The sequence shown here is derived from an EMBL/GenBank/DDBJ whole genome shotgun (WGS) entry which is preliminary data.</text>
</comment>
<feature type="coiled-coil region" evidence="1">
    <location>
        <begin position="55"/>
        <end position="82"/>
    </location>
</feature>
<keyword evidence="1" id="KW-0175">Coiled coil</keyword>
<evidence type="ECO:0000313" key="2">
    <source>
        <dbReference type="EMBL" id="KAH0558170.1"/>
    </source>
</evidence>
<organism evidence="2 3">
    <name type="scientific">Cotesia glomerata</name>
    <name type="common">Lepidopteran parasitic wasp</name>
    <name type="synonym">Apanteles glomeratus</name>
    <dbReference type="NCBI Taxonomy" id="32391"/>
    <lineage>
        <taxon>Eukaryota</taxon>
        <taxon>Metazoa</taxon>
        <taxon>Ecdysozoa</taxon>
        <taxon>Arthropoda</taxon>
        <taxon>Hexapoda</taxon>
        <taxon>Insecta</taxon>
        <taxon>Pterygota</taxon>
        <taxon>Neoptera</taxon>
        <taxon>Endopterygota</taxon>
        <taxon>Hymenoptera</taxon>
        <taxon>Apocrita</taxon>
        <taxon>Ichneumonoidea</taxon>
        <taxon>Braconidae</taxon>
        <taxon>Microgastrinae</taxon>
        <taxon>Cotesia</taxon>
    </lineage>
</organism>
<evidence type="ECO:0000256" key="1">
    <source>
        <dbReference type="SAM" id="Coils"/>
    </source>
</evidence>
<dbReference type="EMBL" id="JAHXZJ010000747">
    <property type="protein sequence ID" value="KAH0558170.1"/>
    <property type="molecule type" value="Genomic_DNA"/>
</dbReference>
<keyword evidence="3" id="KW-1185">Reference proteome</keyword>
<reference evidence="2 3" key="1">
    <citation type="journal article" date="2021" name="J. Hered.">
        <title>A chromosome-level genome assembly of the parasitoid wasp, Cotesia glomerata (Hymenoptera: Braconidae).</title>
        <authorList>
            <person name="Pinto B.J."/>
            <person name="Weis J.J."/>
            <person name="Gamble T."/>
            <person name="Ode P.J."/>
            <person name="Paul R."/>
            <person name="Zaspel J.M."/>
        </authorList>
    </citation>
    <scope>NUCLEOTIDE SEQUENCE [LARGE SCALE GENOMIC DNA]</scope>
    <source>
        <strain evidence="2">CgM1</strain>
    </source>
</reference>
<accession>A0AAV7ISU1</accession>